<reference evidence="3" key="1">
    <citation type="journal article" date="2014" name="Int. J. Syst. Evol. Microbiol.">
        <title>Complete genome sequence of Corynebacterium casei LMG S-19264T (=DSM 44701T), isolated from a smear-ripened cheese.</title>
        <authorList>
            <consortium name="US DOE Joint Genome Institute (JGI-PGF)"/>
            <person name="Walter F."/>
            <person name="Albersmeier A."/>
            <person name="Kalinowski J."/>
            <person name="Ruckert C."/>
        </authorList>
    </citation>
    <scope>NUCLEOTIDE SEQUENCE</scope>
    <source>
        <strain evidence="3">JCM 3090</strain>
    </source>
</reference>
<dbReference type="GO" id="GO:0005829">
    <property type="term" value="C:cytosol"/>
    <property type="evidence" value="ECO:0007669"/>
    <property type="project" value="TreeGrafter"/>
</dbReference>
<dbReference type="InterPro" id="IPR036812">
    <property type="entry name" value="NAD(P)_OxRdtase_dom_sf"/>
</dbReference>
<organism evidence="3 4">
    <name type="scientific">Pilimelia anulata</name>
    <dbReference type="NCBI Taxonomy" id="53371"/>
    <lineage>
        <taxon>Bacteria</taxon>
        <taxon>Bacillati</taxon>
        <taxon>Actinomycetota</taxon>
        <taxon>Actinomycetes</taxon>
        <taxon>Micromonosporales</taxon>
        <taxon>Micromonosporaceae</taxon>
        <taxon>Pilimelia</taxon>
    </lineage>
</organism>
<proteinExistence type="predicted"/>
<keyword evidence="4" id="KW-1185">Reference proteome</keyword>
<dbReference type="Pfam" id="PF00248">
    <property type="entry name" value="Aldo_ket_red"/>
    <property type="match status" value="1"/>
</dbReference>
<evidence type="ECO:0000313" key="4">
    <source>
        <dbReference type="Proteomes" id="UP000649739"/>
    </source>
</evidence>
<name>A0A8J3FB87_9ACTN</name>
<reference evidence="3" key="2">
    <citation type="submission" date="2020-09" db="EMBL/GenBank/DDBJ databases">
        <authorList>
            <person name="Sun Q."/>
            <person name="Ohkuma M."/>
        </authorList>
    </citation>
    <scope>NUCLEOTIDE SEQUENCE</scope>
    <source>
        <strain evidence="3">JCM 3090</strain>
    </source>
</reference>
<dbReference type="InterPro" id="IPR050523">
    <property type="entry name" value="AKR_Detox_Biosynth"/>
</dbReference>
<feature type="domain" description="NADP-dependent oxidoreductase" evidence="2">
    <location>
        <begin position="42"/>
        <end position="338"/>
    </location>
</feature>
<gene>
    <name evidence="3" type="ORF">GCM10010123_26580</name>
</gene>
<dbReference type="SUPFAM" id="SSF51430">
    <property type="entry name" value="NAD(P)-linked oxidoreductase"/>
    <property type="match status" value="1"/>
</dbReference>
<dbReference type="Gene3D" id="3.20.20.100">
    <property type="entry name" value="NADP-dependent oxidoreductase domain"/>
    <property type="match status" value="1"/>
</dbReference>
<dbReference type="Proteomes" id="UP000649739">
    <property type="component" value="Unassembled WGS sequence"/>
</dbReference>
<protein>
    <submittedName>
        <fullName evidence="3">Oxidoreductase</fullName>
    </submittedName>
</protein>
<dbReference type="InterPro" id="IPR023210">
    <property type="entry name" value="NADP_OxRdtase_dom"/>
</dbReference>
<sequence>MLGRVTSIDERLTPDSPAGAAARAPGLRYRRLGRSGLVVSVVGVGCNAFGAGLDSREVDAVVGAALEAGINLFDTADLYGDPPGRSEELLGAALRGRRDDAVIATKFGMSVGDLNGADRGARGARRYVVRAVEGSLRRLGTEHIDLYQLHEPDPATPVEETLAALDDLVRAGKVRYVGHSNFAAWQLADAAWTARERGSSPFISAQDHYNLLHREVEAELIPACAHYGLGFLPYWPLASGLLTGKYRRHEPAPTGSRLARPRYATRFAAAPWDTIEALEKYATERGLTLLDVALGWLAAQPAVTSVIAGATTPEQVRANVTAGAWEPTPEDLHTLNELTEQ</sequence>
<dbReference type="AlphaFoldDB" id="A0A8J3FB87"/>
<comment type="caution">
    <text evidence="3">The sequence shown here is derived from an EMBL/GenBank/DDBJ whole genome shotgun (WGS) entry which is preliminary data.</text>
</comment>
<dbReference type="EMBL" id="BMQB01000005">
    <property type="protein sequence ID" value="GGJ95469.1"/>
    <property type="molecule type" value="Genomic_DNA"/>
</dbReference>
<dbReference type="FunFam" id="3.20.20.100:FF:000004">
    <property type="entry name" value="Oxidoreductase, aldo/keto reductase"/>
    <property type="match status" value="1"/>
</dbReference>
<evidence type="ECO:0000313" key="3">
    <source>
        <dbReference type="EMBL" id="GGJ95469.1"/>
    </source>
</evidence>
<keyword evidence="1" id="KW-0560">Oxidoreductase</keyword>
<accession>A0A8J3FB87</accession>
<dbReference type="GO" id="GO:0016491">
    <property type="term" value="F:oxidoreductase activity"/>
    <property type="evidence" value="ECO:0007669"/>
    <property type="project" value="UniProtKB-KW"/>
</dbReference>
<dbReference type="PANTHER" id="PTHR43364:SF4">
    <property type="entry name" value="NAD(P)-LINKED OXIDOREDUCTASE SUPERFAMILY PROTEIN"/>
    <property type="match status" value="1"/>
</dbReference>
<evidence type="ECO:0000256" key="1">
    <source>
        <dbReference type="ARBA" id="ARBA00023002"/>
    </source>
</evidence>
<evidence type="ECO:0000259" key="2">
    <source>
        <dbReference type="Pfam" id="PF00248"/>
    </source>
</evidence>
<dbReference type="PANTHER" id="PTHR43364">
    <property type="entry name" value="NADH-SPECIFIC METHYLGLYOXAL REDUCTASE-RELATED"/>
    <property type="match status" value="1"/>
</dbReference>